<sequence length="202" mass="22666">MLDALRVRQVADYLQIIGCTDACDAYIMRMLESNSASSCTDAILNILGFFSTKSAHLIPMDDPTFVEVLESAKKALFREFGNALLVLNKPALRRSLMHMSSMAIKMLLESDQLKTDNESTVMVLLASWLEVNSTSMDVRDELCGLVRLVQLDRPYLSRVLPALAKEFMQRGGYNVRQRATGLVIVWSIREDELRQALVDGFG</sequence>
<dbReference type="AlphaFoldDB" id="A0A2J8A3B7"/>
<comment type="caution">
    <text evidence="2">The sequence shown here is derived from an EMBL/GenBank/DDBJ whole genome shotgun (WGS) entry which is preliminary data.</text>
</comment>
<proteinExistence type="predicted"/>
<dbReference type="Pfam" id="PF07707">
    <property type="entry name" value="BACK"/>
    <property type="match status" value="1"/>
</dbReference>
<gene>
    <name evidence="2" type="ORF">TSOC_006577</name>
</gene>
<evidence type="ECO:0000259" key="1">
    <source>
        <dbReference type="Pfam" id="PF07707"/>
    </source>
</evidence>
<accession>A0A2J8A3B7</accession>
<organism evidence="2 3">
    <name type="scientific">Tetrabaena socialis</name>
    <dbReference type="NCBI Taxonomy" id="47790"/>
    <lineage>
        <taxon>Eukaryota</taxon>
        <taxon>Viridiplantae</taxon>
        <taxon>Chlorophyta</taxon>
        <taxon>core chlorophytes</taxon>
        <taxon>Chlorophyceae</taxon>
        <taxon>CS clade</taxon>
        <taxon>Chlamydomonadales</taxon>
        <taxon>Tetrabaenaceae</taxon>
        <taxon>Tetrabaena</taxon>
    </lineage>
</organism>
<reference evidence="2 3" key="1">
    <citation type="journal article" date="2017" name="Mol. Biol. Evol.">
        <title>The 4-celled Tetrabaena socialis nuclear genome reveals the essential components for genetic control of cell number at the origin of multicellularity in the volvocine lineage.</title>
        <authorList>
            <person name="Featherston J."/>
            <person name="Arakaki Y."/>
            <person name="Hanschen E.R."/>
            <person name="Ferris P.J."/>
            <person name="Michod R.E."/>
            <person name="Olson B.J.S.C."/>
            <person name="Nozaki H."/>
            <person name="Durand P.M."/>
        </authorList>
    </citation>
    <scope>NUCLEOTIDE SEQUENCE [LARGE SCALE GENOMIC DNA]</scope>
    <source>
        <strain evidence="2 3">NIES-571</strain>
    </source>
</reference>
<dbReference type="Proteomes" id="UP000236333">
    <property type="component" value="Unassembled WGS sequence"/>
</dbReference>
<evidence type="ECO:0000313" key="2">
    <source>
        <dbReference type="EMBL" id="PNH07010.1"/>
    </source>
</evidence>
<dbReference type="InterPro" id="IPR011705">
    <property type="entry name" value="BACK"/>
</dbReference>
<keyword evidence="3" id="KW-1185">Reference proteome</keyword>
<dbReference type="OrthoDB" id="546755at2759"/>
<feature type="domain" description="BACK" evidence="1">
    <location>
        <begin position="95"/>
        <end position="159"/>
    </location>
</feature>
<evidence type="ECO:0000313" key="3">
    <source>
        <dbReference type="Proteomes" id="UP000236333"/>
    </source>
</evidence>
<dbReference type="EMBL" id="PGGS01000203">
    <property type="protein sequence ID" value="PNH07010.1"/>
    <property type="molecule type" value="Genomic_DNA"/>
</dbReference>
<protein>
    <recommendedName>
        <fullName evidence="1">BACK domain-containing protein</fullName>
    </recommendedName>
</protein>
<name>A0A2J8A3B7_9CHLO</name>